<evidence type="ECO:0000313" key="3">
    <source>
        <dbReference type="Proteomes" id="UP000320095"/>
    </source>
</evidence>
<evidence type="ECO:0000313" key="2">
    <source>
        <dbReference type="EMBL" id="TPG33202.1"/>
    </source>
</evidence>
<evidence type="ECO:0000256" key="1">
    <source>
        <dbReference type="SAM" id="SignalP"/>
    </source>
</evidence>
<feature type="chain" id="PRO_5021332076" description="PASTA domain-containing protein" evidence="1">
    <location>
        <begin position="25"/>
        <end position="100"/>
    </location>
</feature>
<protein>
    <recommendedName>
        <fullName evidence="4">PASTA domain-containing protein</fullName>
    </recommendedName>
</protein>
<dbReference type="EMBL" id="RCZG01000006">
    <property type="protein sequence ID" value="TPG33202.1"/>
    <property type="molecule type" value="Genomic_DNA"/>
</dbReference>
<reference evidence="2 3" key="1">
    <citation type="journal article" date="2019" name="Environ. Microbiol.">
        <title>Species interactions and distinct microbial communities in high Arctic permafrost affected cryosols are associated with the CH4 and CO2 gas fluxes.</title>
        <authorList>
            <person name="Altshuler I."/>
            <person name="Hamel J."/>
            <person name="Turney S."/>
            <person name="Magnuson E."/>
            <person name="Levesque R."/>
            <person name="Greer C."/>
            <person name="Whyte L.G."/>
        </authorList>
    </citation>
    <scope>NUCLEOTIDE SEQUENCE [LARGE SCALE GENOMIC DNA]</scope>
    <source>
        <strain evidence="2 3">S5.20</strain>
    </source>
</reference>
<keyword evidence="3" id="KW-1185">Reference proteome</keyword>
<comment type="caution">
    <text evidence="2">The sequence shown here is derived from an EMBL/GenBank/DDBJ whole genome shotgun (WGS) entry which is preliminary data.</text>
</comment>
<feature type="signal peptide" evidence="1">
    <location>
        <begin position="1"/>
        <end position="24"/>
    </location>
</feature>
<sequence length="100" mass="9876">MSLVPRLLASVLVAAGGFTAVGLAAPGAADPDIDGESAAAVIDQLQEQGYAVNVNGAPAGDTSMLTTCTVTSIHNPGDPTPDPTSTTTIFVDVACPLTHG</sequence>
<gene>
    <name evidence="2" type="ORF">EAH80_17670</name>
</gene>
<organism evidence="2 3">
    <name type="scientific">Mycolicibacterium hodleri</name>
    <dbReference type="NCBI Taxonomy" id="49897"/>
    <lineage>
        <taxon>Bacteria</taxon>
        <taxon>Bacillati</taxon>
        <taxon>Actinomycetota</taxon>
        <taxon>Actinomycetes</taxon>
        <taxon>Mycobacteriales</taxon>
        <taxon>Mycobacteriaceae</taxon>
        <taxon>Mycolicibacterium</taxon>
    </lineage>
</organism>
<dbReference type="OrthoDB" id="4641000at2"/>
<name>A0A502E8J5_9MYCO</name>
<keyword evidence="1" id="KW-0732">Signal</keyword>
<accession>A0A502E8J5</accession>
<dbReference type="Proteomes" id="UP000320095">
    <property type="component" value="Unassembled WGS sequence"/>
</dbReference>
<dbReference type="AlphaFoldDB" id="A0A502E8J5"/>
<proteinExistence type="predicted"/>
<dbReference type="RefSeq" id="WP_140693495.1">
    <property type="nucleotide sequence ID" value="NZ_RCZG01000006.1"/>
</dbReference>
<evidence type="ECO:0008006" key="4">
    <source>
        <dbReference type="Google" id="ProtNLM"/>
    </source>
</evidence>